<gene>
    <name evidence="1" type="ORF">Gotri_025485</name>
</gene>
<protein>
    <recommendedName>
        <fullName evidence="3">Myb/SANT-like domain-containing protein</fullName>
    </recommendedName>
</protein>
<sequence>MSLDPIEAELGEGLPSNVIHDDEPNTVNIHLSDAWATWRMELANQIGKDNSGFGWDEHRQLVIVENVVWNSYISAKTTTDIIEE</sequence>
<evidence type="ECO:0008006" key="3">
    <source>
        <dbReference type="Google" id="ProtNLM"/>
    </source>
</evidence>
<dbReference type="EMBL" id="JABEZW010219333">
    <property type="protein sequence ID" value="MBA0785586.1"/>
    <property type="molecule type" value="Genomic_DNA"/>
</dbReference>
<name>A0A7J9FJV8_9ROSI</name>
<dbReference type="Proteomes" id="UP000593568">
    <property type="component" value="Unassembled WGS sequence"/>
</dbReference>
<reference evidence="1 2" key="1">
    <citation type="journal article" date="2019" name="Genome Biol. Evol.">
        <title>Insights into the evolution of the New World diploid cottons (Gossypium, subgenus Houzingenia) based on genome sequencing.</title>
        <authorList>
            <person name="Grover C.E."/>
            <person name="Arick M.A. 2nd"/>
            <person name="Thrash A."/>
            <person name="Conover J.L."/>
            <person name="Sanders W.S."/>
            <person name="Peterson D.G."/>
            <person name="Frelichowski J.E."/>
            <person name="Scheffler J.A."/>
            <person name="Scheffler B.E."/>
            <person name="Wendel J.F."/>
        </authorList>
    </citation>
    <scope>NUCLEOTIDE SEQUENCE [LARGE SCALE GENOMIC DNA]</scope>
    <source>
        <strain evidence="1">8</strain>
        <tissue evidence="1">Leaf</tissue>
    </source>
</reference>
<comment type="caution">
    <text evidence="1">The sequence shown here is derived from an EMBL/GenBank/DDBJ whole genome shotgun (WGS) entry which is preliminary data.</text>
</comment>
<accession>A0A7J9FJV8</accession>
<dbReference type="AlphaFoldDB" id="A0A7J9FJV8"/>
<organism evidence="1 2">
    <name type="scientific">Gossypium trilobum</name>
    <dbReference type="NCBI Taxonomy" id="34281"/>
    <lineage>
        <taxon>Eukaryota</taxon>
        <taxon>Viridiplantae</taxon>
        <taxon>Streptophyta</taxon>
        <taxon>Embryophyta</taxon>
        <taxon>Tracheophyta</taxon>
        <taxon>Spermatophyta</taxon>
        <taxon>Magnoliopsida</taxon>
        <taxon>eudicotyledons</taxon>
        <taxon>Gunneridae</taxon>
        <taxon>Pentapetalae</taxon>
        <taxon>rosids</taxon>
        <taxon>malvids</taxon>
        <taxon>Malvales</taxon>
        <taxon>Malvaceae</taxon>
        <taxon>Malvoideae</taxon>
        <taxon>Gossypium</taxon>
    </lineage>
</organism>
<evidence type="ECO:0000313" key="1">
    <source>
        <dbReference type="EMBL" id="MBA0785586.1"/>
    </source>
</evidence>
<keyword evidence="2" id="KW-1185">Reference proteome</keyword>
<proteinExistence type="predicted"/>
<evidence type="ECO:0000313" key="2">
    <source>
        <dbReference type="Proteomes" id="UP000593568"/>
    </source>
</evidence>